<dbReference type="RefSeq" id="XP_018283980.1">
    <property type="nucleotide sequence ID" value="XM_018437546.1"/>
</dbReference>
<protein>
    <submittedName>
        <fullName evidence="1">Uncharacterized protein</fullName>
    </submittedName>
</protein>
<proteinExistence type="predicted"/>
<accession>A0A163CVR4</accession>
<gene>
    <name evidence="1" type="ORF">PHYBLDRAFT_175678</name>
</gene>
<evidence type="ECO:0000313" key="1">
    <source>
        <dbReference type="EMBL" id="OAD65940.1"/>
    </source>
</evidence>
<dbReference type="GeneID" id="28998452"/>
<dbReference type="VEuPathDB" id="FungiDB:PHYBLDRAFT_175678"/>
<dbReference type="InParanoid" id="A0A163CVR4"/>
<dbReference type="Proteomes" id="UP000077315">
    <property type="component" value="Unassembled WGS sequence"/>
</dbReference>
<keyword evidence="2" id="KW-1185">Reference proteome</keyword>
<dbReference type="AlphaFoldDB" id="A0A163CVR4"/>
<evidence type="ECO:0000313" key="2">
    <source>
        <dbReference type="Proteomes" id="UP000077315"/>
    </source>
</evidence>
<organism evidence="1 2">
    <name type="scientific">Phycomyces blakesleeanus (strain ATCC 8743b / DSM 1359 / FGSC 10004 / NBRC 33097 / NRRL 1555)</name>
    <dbReference type="NCBI Taxonomy" id="763407"/>
    <lineage>
        <taxon>Eukaryota</taxon>
        <taxon>Fungi</taxon>
        <taxon>Fungi incertae sedis</taxon>
        <taxon>Mucoromycota</taxon>
        <taxon>Mucoromycotina</taxon>
        <taxon>Mucoromycetes</taxon>
        <taxon>Mucorales</taxon>
        <taxon>Phycomycetaceae</taxon>
        <taxon>Phycomyces</taxon>
    </lineage>
</organism>
<sequence>MSKVNHTLALHLSKEHTDLIARLDTMQQSLKDMDSKIGYVVKGNADALEVLDNLIEISDNVLEIAPASASAATSFNVNQKVYNRLFSLIQSQLRDPKFRSNNAALITANDSKSGWNTEIHFNRSSNNELTLALMTYLKPKFATDGLRPFKICSSIYTNFCRRRSAERKSSSALDAGRSWSRRASRATINFDRCELAYSMCKADINTLMGKDCEGLINKVAMSEGESENETSGVPGNHVIHTYNKFLGHVDEAVLRCLNLNVHQMAKKTFGRDADLAVQSQLKCSLPQWAFKDEL</sequence>
<reference evidence="2" key="1">
    <citation type="submission" date="2015-06" db="EMBL/GenBank/DDBJ databases">
        <title>Expansion of signal transduction pathways in fungi by whole-genome duplication.</title>
        <authorList>
            <consortium name="DOE Joint Genome Institute"/>
            <person name="Corrochano L.M."/>
            <person name="Kuo A."/>
            <person name="Marcet-Houben M."/>
            <person name="Polaino S."/>
            <person name="Salamov A."/>
            <person name="Villalobos J.M."/>
            <person name="Alvarez M.I."/>
            <person name="Avalos J."/>
            <person name="Benito E.P."/>
            <person name="Benoit I."/>
            <person name="Burger G."/>
            <person name="Camino L.P."/>
            <person name="Canovas D."/>
            <person name="Cerda-Olmedo E."/>
            <person name="Cheng J.-F."/>
            <person name="Dominguez A."/>
            <person name="Elias M."/>
            <person name="Eslava A.P."/>
            <person name="Glaser F."/>
            <person name="Grimwood J."/>
            <person name="Gutierrez G."/>
            <person name="Heitman J."/>
            <person name="Henrissat B."/>
            <person name="Iturriaga E.A."/>
            <person name="Lang B.F."/>
            <person name="Lavin J.L."/>
            <person name="Lee S."/>
            <person name="Li W."/>
            <person name="Lindquist E."/>
            <person name="Lopez-Garcia S."/>
            <person name="Luque E.M."/>
            <person name="Marcos A.T."/>
            <person name="Martin J."/>
            <person name="McCluskey K."/>
            <person name="Medina H.R."/>
            <person name="Miralles-Duran A."/>
            <person name="Miyazaki A."/>
            <person name="Munoz-Torres E."/>
            <person name="Oguiza J.A."/>
            <person name="Ohm R."/>
            <person name="Olmedo M."/>
            <person name="Orejas M."/>
            <person name="Ortiz-Castellanos L."/>
            <person name="Pisabarro A.G."/>
            <person name="Rodriguez-Romero J."/>
            <person name="Ruiz-Herrera J."/>
            <person name="Ruiz-Vazquez R."/>
            <person name="Sanz C."/>
            <person name="Schackwitz W."/>
            <person name="Schmutz J."/>
            <person name="Shahriari M."/>
            <person name="Shelest E."/>
            <person name="Silva-Franco F."/>
            <person name="Soanes D."/>
            <person name="Syed K."/>
            <person name="Tagua V.G."/>
            <person name="Talbot N.J."/>
            <person name="Thon M."/>
            <person name="De vries R.P."/>
            <person name="Wiebenga A."/>
            <person name="Yadav J.S."/>
            <person name="Braun E.L."/>
            <person name="Baker S."/>
            <person name="Garre V."/>
            <person name="Horwitz B."/>
            <person name="Torres-Martinez S."/>
            <person name="Idnurm A."/>
            <person name="Herrera-Estrella A."/>
            <person name="Gabaldon T."/>
            <person name="Grigoriev I.V."/>
        </authorList>
    </citation>
    <scope>NUCLEOTIDE SEQUENCE [LARGE SCALE GENOMIC DNA]</scope>
    <source>
        <strain evidence="2">NRRL 1555(-)</strain>
    </source>
</reference>
<dbReference type="EMBL" id="KV441007">
    <property type="protein sequence ID" value="OAD65940.1"/>
    <property type="molecule type" value="Genomic_DNA"/>
</dbReference>
<name>A0A163CVR4_PHYB8</name>